<dbReference type="InterPro" id="IPR029069">
    <property type="entry name" value="HotDog_dom_sf"/>
</dbReference>
<keyword evidence="5" id="KW-1185">Reference proteome</keyword>
<dbReference type="Pfam" id="PF13622">
    <property type="entry name" value="4HBT_3"/>
    <property type="match status" value="1"/>
</dbReference>
<protein>
    <submittedName>
        <fullName evidence="4">Thioesterase family protein</fullName>
    </submittedName>
</protein>
<evidence type="ECO:0000259" key="3">
    <source>
        <dbReference type="Pfam" id="PF20789"/>
    </source>
</evidence>
<dbReference type="InterPro" id="IPR049450">
    <property type="entry name" value="ACOT8-like_C"/>
</dbReference>
<evidence type="ECO:0000259" key="2">
    <source>
        <dbReference type="Pfam" id="PF13622"/>
    </source>
</evidence>
<accession>A0ABT6AK99</accession>
<organism evidence="4 5">
    <name type="scientific">Cupriavidus basilensis</name>
    <dbReference type="NCBI Taxonomy" id="68895"/>
    <lineage>
        <taxon>Bacteria</taxon>
        <taxon>Pseudomonadati</taxon>
        <taxon>Pseudomonadota</taxon>
        <taxon>Betaproteobacteria</taxon>
        <taxon>Burkholderiales</taxon>
        <taxon>Burkholderiaceae</taxon>
        <taxon>Cupriavidus</taxon>
    </lineage>
</organism>
<dbReference type="Pfam" id="PF20789">
    <property type="entry name" value="4HBT_3C"/>
    <property type="match status" value="1"/>
</dbReference>
<dbReference type="InterPro" id="IPR042171">
    <property type="entry name" value="Acyl-CoA_hotdog"/>
</dbReference>
<feature type="region of interest" description="Disordered" evidence="1">
    <location>
        <begin position="1"/>
        <end position="25"/>
    </location>
</feature>
<feature type="domain" description="Acyl-CoA thioesterase-like C-terminal" evidence="3">
    <location>
        <begin position="138"/>
        <end position="271"/>
    </location>
</feature>
<dbReference type="Proteomes" id="UP001216674">
    <property type="component" value="Unassembled WGS sequence"/>
</dbReference>
<gene>
    <name evidence="4" type="ORF">P3W85_07230</name>
</gene>
<evidence type="ECO:0000313" key="5">
    <source>
        <dbReference type="Proteomes" id="UP001216674"/>
    </source>
</evidence>
<evidence type="ECO:0000256" key="1">
    <source>
        <dbReference type="SAM" id="MobiDB-lite"/>
    </source>
</evidence>
<reference evidence="4 5" key="1">
    <citation type="submission" date="2023-03" db="EMBL/GenBank/DDBJ databases">
        <title>Draft assemblies of triclosan tolerant bacteria isolated from returned activated sludge.</title>
        <authorList>
            <person name="Van Hamelsveld S."/>
        </authorList>
    </citation>
    <scope>NUCLEOTIDE SEQUENCE [LARGE SCALE GENOMIC DNA]</scope>
    <source>
        <strain evidence="4 5">GW210010_S58</strain>
    </source>
</reference>
<name>A0ABT6AK99_9BURK</name>
<dbReference type="InterPro" id="IPR049449">
    <property type="entry name" value="TesB_ACOT8-like_N"/>
</dbReference>
<feature type="domain" description="Acyl-CoA thioesterase-like N-terminal HotDog" evidence="2">
    <location>
        <begin position="34"/>
        <end position="112"/>
    </location>
</feature>
<dbReference type="Gene3D" id="2.40.160.210">
    <property type="entry name" value="Acyl-CoA thioesterase, double hotdog domain"/>
    <property type="match status" value="1"/>
</dbReference>
<dbReference type="EMBL" id="JARJLM010000128">
    <property type="protein sequence ID" value="MDF3832737.1"/>
    <property type="molecule type" value="Genomic_DNA"/>
</dbReference>
<evidence type="ECO:0000313" key="4">
    <source>
        <dbReference type="EMBL" id="MDF3832737.1"/>
    </source>
</evidence>
<comment type="caution">
    <text evidence="4">The sequence shown here is derived from an EMBL/GenBank/DDBJ whole genome shotgun (WGS) entry which is preliminary data.</text>
</comment>
<sequence length="274" mass="30226">MQPSSLTHPLDRATTLARNEDGSMTGQTDAAYANMVGPFGGITAAVIMKALLVHPERLGEPVSLTINYAAPIADGEYRIHAVPVRTNRSTQHWSITLSQGKELTTTATAVFALRRDTWTTTEILAPDVPAAVAVPSSRLANTDRAWFDNYEMRFVRGHLLDQSKPEDERDSVTVLWVRDNPPRPLDLVSLTSICDSFAPRIIVRRPKWVPFGTVSITIYFQAGNAQLEAQGDRPVLGIARASHFGRGYHDQTAEVWSDSGTLLATSHQVVYFKE</sequence>
<dbReference type="RefSeq" id="WP_276264281.1">
    <property type="nucleotide sequence ID" value="NZ_JARJLM010000128.1"/>
</dbReference>
<proteinExistence type="predicted"/>
<dbReference type="SUPFAM" id="SSF54637">
    <property type="entry name" value="Thioesterase/thiol ester dehydrase-isomerase"/>
    <property type="match status" value="2"/>
</dbReference>